<reference evidence="4" key="1">
    <citation type="submission" date="2022-11" db="UniProtKB">
        <authorList>
            <consortium name="WormBaseParasite"/>
        </authorList>
    </citation>
    <scope>IDENTIFICATION</scope>
</reference>
<dbReference type="Pfam" id="PF18701">
    <property type="entry name" value="DUF5641"/>
    <property type="match status" value="1"/>
</dbReference>
<evidence type="ECO:0000259" key="2">
    <source>
        <dbReference type="Pfam" id="PF18701"/>
    </source>
</evidence>
<keyword evidence="3" id="KW-1185">Reference proteome</keyword>
<proteinExistence type="predicted"/>
<dbReference type="AlphaFoldDB" id="A0A914M592"/>
<feature type="region of interest" description="Disordered" evidence="1">
    <location>
        <begin position="211"/>
        <end position="233"/>
    </location>
</feature>
<protein>
    <submittedName>
        <fullName evidence="4">DUF5641 domain-containing protein</fullName>
    </submittedName>
</protein>
<dbReference type="WBParaSite" id="Minc3s01179g21448">
    <property type="protein sequence ID" value="Minc3s01179g21448"/>
    <property type="gene ID" value="Minc3s01179g21448"/>
</dbReference>
<feature type="domain" description="DUF5641" evidence="2">
    <location>
        <begin position="110"/>
        <end position="207"/>
    </location>
</feature>
<evidence type="ECO:0000313" key="3">
    <source>
        <dbReference type="Proteomes" id="UP000887563"/>
    </source>
</evidence>
<organism evidence="3 4">
    <name type="scientific">Meloidogyne incognita</name>
    <name type="common">Southern root-knot nematode worm</name>
    <name type="synonym">Oxyuris incognita</name>
    <dbReference type="NCBI Taxonomy" id="6306"/>
    <lineage>
        <taxon>Eukaryota</taxon>
        <taxon>Metazoa</taxon>
        <taxon>Ecdysozoa</taxon>
        <taxon>Nematoda</taxon>
        <taxon>Chromadorea</taxon>
        <taxon>Rhabditida</taxon>
        <taxon>Tylenchina</taxon>
        <taxon>Tylenchomorpha</taxon>
        <taxon>Tylenchoidea</taxon>
        <taxon>Meloidogynidae</taxon>
        <taxon>Meloidogyninae</taxon>
        <taxon>Meloidogyne</taxon>
        <taxon>Meloidogyne incognita group</taxon>
    </lineage>
</organism>
<dbReference type="Proteomes" id="UP000887563">
    <property type="component" value="Unplaced"/>
</dbReference>
<dbReference type="InterPro" id="IPR040676">
    <property type="entry name" value="DUF5641"/>
</dbReference>
<name>A0A914M592_MELIC</name>
<evidence type="ECO:0000313" key="4">
    <source>
        <dbReference type="WBParaSite" id="Minc3s01179g21448"/>
    </source>
</evidence>
<sequence>MAAWKGGYYERYMAIIKHHLKRALSKGIFPKIAPLNSLRTCMQEISTVINSRPITYDKSNPNDPLPLCPLNFLQPLRKIQPIPFPDVDNIDDPNYNPLPPSDPSHLLNLWSKLCCASKHFWSQWKNDYLSLLRERYEKITPKKQRKPNIGDLVLVADQNQPQSNWTVGIISEVFKNYYNQPDKAKVRIVSALGKGRFIERSVHHLLPLETENESKERNCPSPNIEADGTIVHT</sequence>
<dbReference type="PANTHER" id="PTHR47331">
    <property type="entry name" value="PHD-TYPE DOMAIN-CONTAINING PROTEIN"/>
    <property type="match status" value="1"/>
</dbReference>
<evidence type="ECO:0000256" key="1">
    <source>
        <dbReference type="SAM" id="MobiDB-lite"/>
    </source>
</evidence>
<accession>A0A914M592</accession>